<feature type="signal peptide" evidence="1">
    <location>
        <begin position="1"/>
        <end position="18"/>
    </location>
</feature>
<protein>
    <submittedName>
        <fullName evidence="2">RagB/SusD family nutrient uptake outer membrane protein</fullName>
    </submittedName>
</protein>
<proteinExistence type="predicted"/>
<evidence type="ECO:0000313" key="2">
    <source>
        <dbReference type="EMBL" id="NPD92003.1"/>
    </source>
</evidence>
<dbReference type="PROSITE" id="PS51257">
    <property type="entry name" value="PROKAR_LIPOPROTEIN"/>
    <property type="match status" value="1"/>
</dbReference>
<dbReference type="Proteomes" id="UP000714420">
    <property type="component" value="Unassembled WGS sequence"/>
</dbReference>
<dbReference type="RefSeq" id="WP_172275358.1">
    <property type="nucleotide sequence ID" value="NZ_CASGMU010000004.1"/>
</dbReference>
<dbReference type="Gene3D" id="1.25.40.390">
    <property type="match status" value="1"/>
</dbReference>
<gene>
    <name evidence="2" type="ORF">HPS56_06490</name>
</gene>
<keyword evidence="3" id="KW-1185">Reference proteome</keyword>
<dbReference type="InterPro" id="IPR011990">
    <property type="entry name" value="TPR-like_helical_dom_sf"/>
</dbReference>
<dbReference type="EMBL" id="JABKKF010000005">
    <property type="protein sequence ID" value="NPD92003.1"/>
    <property type="molecule type" value="Genomic_DNA"/>
</dbReference>
<name>A0ABX2ALC6_9BACT</name>
<evidence type="ECO:0000256" key="1">
    <source>
        <dbReference type="SAM" id="SignalP"/>
    </source>
</evidence>
<keyword evidence="1" id="KW-0732">Signal</keyword>
<sequence length="630" mass="71290">MKKIILFIAGMMALSVSSCSDMLEVESDRYLTNPDINQKTDSLFYAWGIMQAMQEAADMYVLQNEMRGELVTPTAEYASEHLKALANYSATTANKYDSAYVYYRVINNCNYYLAHRDTTLLDGSYNVTRQEYAAVMSFRAWAYLQLARQYGNVPFFTEPLNNISQIENNDFPVLDIKGVVERLIPDLEEYTGELVPSYGLITSSVYSKNLYIPVDIMLGELYLELGGSRENYILAAQHYHKYLFNNPITTISEKILSQFNPHNLMDNTKFPANFSGGLINGAGSIRFHSWVDFSRTSGLGLITEIAMANNKQEGKITTLSELFGYDLYSIDETGIDKFAETEIQLIPSQAYNTLADSSYYYYVKAPTDGFDLSRYRFKGGDQRRWARLTRVPRDAYNQYCLNTYMSPNIILYKRSTVWLHLAEAFNRAGHPDLAFAILKDGISSDLLTASYITSESLELLQTEVPFLSVAGQEVFKGKEGGIHSYGCSDAKGIEGFYSAYQMYQVVSDKIAELRKTFNLPVLNPEYKSLDGSNDGYTADLLANQTLFEETYNKEEIINAVEDLLCDEYAMESAFEGNRFSDLSRLARRKNASSVEGYPTNFGGLWFAGKLATNNPVKDLTVEANWYLPFK</sequence>
<dbReference type="SUPFAM" id="SSF48452">
    <property type="entry name" value="TPR-like"/>
    <property type="match status" value="1"/>
</dbReference>
<organism evidence="2 3">
    <name type="scientific">Xylanibacter muris</name>
    <dbReference type="NCBI Taxonomy" id="2736290"/>
    <lineage>
        <taxon>Bacteria</taxon>
        <taxon>Pseudomonadati</taxon>
        <taxon>Bacteroidota</taxon>
        <taxon>Bacteroidia</taxon>
        <taxon>Bacteroidales</taxon>
        <taxon>Prevotellaceae</taxon>
        <taxon>Xylanibacter</taxon>
    </lineage>
</organism>
<comment type="caution">
    <text evidence="2">The sequence shown here is derived from an EMBL/GenBank/DDBJ whole genome shotgun (WGS) entry which is preliminary data.</text>
</comment>
<reference evidence="2 3" key="1">
    <citation type="submission" date="2020-05" db="EMBL/GenBank/DDBJ databases">
        <title>Distinct polysaccharide utilization as determinants for interspecies competition between intestinal Prevotella spp.</title>
        <authorList>
            <person name="Galvez E.J.C."/>
            <person name="Iljazovic A."/>
            <person name="Strowig T."/>
        </authorList>
    </citation>
    <scope>NUCLEOTIDE SEQUENCE [LARGE SCALE GENOMIC DNA]</scope>
    <source>
        <strain evidence="2 3">PMUR</strain>
    </source>
</reference>
<feature type="chain" id="PRO_5046089881" evidence="1">
    <location>
        <begin position="19"/>
        <end position="630"/>
    </location>
</feature>
<evidence type="ECO:0000313" key="3">
    <source>
        <dbReference type="Proteomes" id="UP000714420"/>
    </source>
</evidence>
<accession>A0ABX2ALC6</accession>